<dbReference type="CDD" id="cd03431">
    <property type="entry name" value="NUDIX_DNA_Glycosylase_C-MutY"/>
    <property type="match status" value="1"/>
</dbReference>
<evidence type="ECO:0000256" key="7">
    <source>
        <dbReference type="ARBA" id="ARBA00022723"/>
    </source>
</evidence>
<accession>A0ABW3II76</accession>
<keyword evidence="17" id="KW-1185">Reference proteome</keyword>
<dbReference type="PROSITE" id="PS00764">
    <property type="entry name" value="ENDONUCLEASE_III_1"/>
    <property type="match status" value="1"/>
</dbReference>
<comment type="cofactor">
    <cofactor evidence="14">
        <name>[4Fe-4S] cluster</name>
        <dbReference type="ChEBI" id="CHEBI:49883"/>
    </cofactor>
    <text evidence="14">Binds 1 [4Fe-4S] cluster.</text>
</comment>
<dbReference type="InterPro" id="IPR029119">
    <property type="entry name" value="MutY_C"/>
</dbReference>
<protein>
    <recommendedName>
        <fullName evidence="5 14">Adenine DNA glycosylase</fullName>
        <ecNumber evidence="4 14">3.2.2.31</ecNumber>
    </recommendedName>
</protein>
<reference evidence="17" key="1">
    <citation type="journal article" date="2019" name="Int. J. Syst. Evol. Microbiol.">
        <title>The Global Catalogue of Microorganisms (GCM) 10K type strain sequencing project: providing services to taxonomists for standard genome sequencing and annotation.</title>
        <authorList>
            <consortium name="The Broad Institute Genomics Platform"/>
            <consortium name="The Broad Institute Genome Sequencing Center for Infectious Disease"/>
            <person name="Wu L."/>
            <person name="Ma J."/>
        </authorList>
    </citation>
    <scope>NUCLEOTIDE SEQUENCE [LARGE SCALE GENOMIC DNA]</scope>
    <source>
        <strain evidence="17">CCUG 60898</strain>
    </source>
</reference>
<dbReference type="SMART" id="SM00525">
    <property type="entry name" value="FES"/>
    <property type="match status" value="1"/>
</dbReference>
<keyword evidence="9 16" id="KW-0378">Hydrolase</keyword>
<dbReference type="PANTHER" id="PTHR42944:SF1">
    <property type="entry name" value="ADENINE DNA GLYCOSYLASE"/>
    <property type="match status" value="1"/>
</dbReference>
<dbReference type="SMART" id="SM00478">
    <property type="entry name" value="ENDO3c"/>
    <property type="match status" value="1"/>
</dbReference>
<dbReference type="EC" id="3.2.2.31" evidence="4 14"/>
<dbReference type="InterPro" id="IPR003265">
    <property type="entry name" value="HhH-GPD_domain"/>
</dbReference>
<dbReference type="EMBL" id="JBHTJP010000035">
    <property type="protein sequence ID" value="MFD0977485.1"/>
    <property type="molecule type" value="Genomic_DNA"/>
</dbReference>
<dbReference type="InterPro" id="IPR011257">
    <property type="entry name" value="DNA_glycosylase"/>
</dbReference>
<gene>
    <name evidence="16" type="primary">mutY</name>
    <name evidence="16" type="ORF">ACFQ1G_11835</name>
</gene>
<keyword evidence="12" id="KW-0234">DNA repair</keyword>
<dbReference type="GO" id="GO:0000701">
    <property type="term" value="F:purine-specific mismatch base pair DNA N-glycosylase activity"/>
    <property type="evidence" value="ECO:0007669"/>
    <property type="project" value="UniProtKB-EC"/>
</dbReference>
<dbReference type="Pfam" id="PF14815">
    <property type="entry name" value="NUDIX_4"/>
    <property type="match status" value="1"/>
</dbReference>
<evidence type="ECO:0000256" key="9">
    <source>
        <dbReference type="ARBA" id="ARBA00022801"/>
    </source>
</evidence>
<dbReference type="PANTHER" id="PTHR42944">
    <property type="entry name" value="ADENINE DNA GLYCOSYLASE"/>
    <property type="match status" value="1"/>
</dbReference>
<dbReference type="InterPro" id="IPR015797">
    <property type="entry name" value="NUDIX_hydrolase-like_dom_sf"/>
</dbReference>
<dbReference type="SUPFAM" id="SSF48150">
    <property type="entry name" value="DNA-glycosylase"/>
    <property type="match status" value="1"/>
</dbReference>
<dbReference type="SUPFAM" id="SSF55811">
    <property type="entry name" value="Nudix"/>
    <property type="match status" value="1"/>
</dbReference>
<keyword evidence="11" id="KW-0411">Iron-sulfur</keyword>
<evidence type="ECO:0000256" key="12">
    <source>
        <dbReference type="ARBA" id="ARBA00023204"/>
    </source>
</evidence>
<evidence type="ECO:0000256" key="6">
    <source>
        <dbReference type="ARBA" id="ARBA00022485"/>
    </source>
</evidence>
<sequence>MLFAKKLRTWYLENKRDLPWRTTSNPYYIWLSEIILQQTRVAQGMPYYFKFINTFPEVQDLANASEEEVLKLWQGLGYYSRARNLQAAAKHIVNELDGNFPESYNGLLKLKGVGDYTASAVASFCYAEAVAVVDGNVYRVLSRIFGIDTPINSTEGKRQFKELAQELLDKKDPATFNQGLMEFGAIQCTPQKPLCDTCPFSAECVAYNQDRISGLPVKLKKQKVRKRHFNYIVFLSEEGETVLRQRKGRGIWEGLYEFPLVETLSEVSVENLVKEDGFEEYSMSPEADVRLFNEEPIVHKLSHQHIYTKFWVVTGSDLPENKVSVAEMEKLPVPVLIEKFIDSFGF</sequence>
<feature type="domain" description="HhH-GPD" evidence="15">
    <location>
        <begin position="35"/>
        <end position="186"/>
    </location>
</feature>
<evidence type="ECO:0000256" key="11">
    <source>
        <dbReference type="ARBA" id="ARBA00023014"/>
    </source>
</evidence>
<dbReference type="NCBIfam" id="TIGR01084">
    <property type="entry name" value="mutY"/>
    <property type="match status" value="1"/>
</dbReference>
<dbReference type="InterPro" id="IPR004035">
    <property type="entry name" value="Endouclease-III_FeS-bd_BS"/>
</dbReference>
<evidence type="ECO:0000256" key="5">
    <source>
        <dbReference type="ARBA" id="ARBA00022023"/>
    </source>
</evidence>
<comment type="catalytic activity">
    <reaction evidence="1 14">
        <text>Hydrolyzes free adenine bases from 7,8-dihydro-8-oxoguanine:adenine mismatched double-stranded DNA, leaving an apurinic site.</text>
        <dbReference type="EC" id="3.2.2.31"/>
    </reaction>
</comment>
<evidence type="ECO:0000256" key="13">
    <source>
        <dbReference type="ARBA" id="ARBA00023295"/>
    </source>
</evidence>
<keyword evidence="10 14" id="KW-0408">Iron</keyword>
<comment type="similarity">
    <text evidence="3 14">Belongs to the Nth/MutY family.</text>
</comment>
<dbReference type="Proteomes" id="UP001597100">
    <property type="component" value="Unassembled WGS sequence"/>
</dbReference>
<dbReference type="Gene3D" id="3.90.79.10">
    <property type="entry name" value="Nucleoside Triphosphate Pyrophosphohydrolase"/>
    <property type="match status" value="1"/>
</dbReference>
<evidence type="ECO:0000256" key="3">
    <source>
        <dbReference type="ARBA" id="ARBA00008343"/>
    </source>
</evidence>
<dbReference type="CDD" id="cd00056">
    <property type="entry name" value="ENDO3c"/>
    <property type="match status" value="1"/>
</dbReference>
<proteinExistence type="inferred from homology"/>
<evidence type="ECO:0000256" key="10">
    <source>
        <dbReference type="ARBA" id="ARBA00023004"/>
    </source>
</evidence>
<keyword evidence="8 14" id="KW-0227">DNA damage</keyword>
<organism evidence="16 17">
    <name type="scientific">Salinimicrobium gaetbulicola</name>
    <dbReference type="NCBI Taxonomy" id="999702"/>
    <lineage>
        <taxon>Bacteria</taxon>
        <taxon>Pseudomonadati</taxon>
        <taxon>Bacteroidota</taxon>
        <taxon>Flavobacteriia</taxon>
        <taxon>Flavobacteriales</taxon>
        <taxon>Flavobacteriaceae</taxon>
        <taxon>Salinimicrobium</taxon>
    </lineage>
</organism>
<comment type="function">
    <text evidence="2">Adenine glycosylase active on G-A mispairs. MutY also corrects error-prone DNA synthesis past GO lesions which are due to the oxidatively damaged form of guanine: 7,8-dihydro-8-oxoguanine (8-oxo-dGTP).</text>
</comment>
<dbReference type="InterPro" id="IPR023170">
    <property type="entry name" value="HhH_base_excis_C"/>
</dbReference>
<dbReference type="RefSeq" id="WP_380739806.1">
    <property type="nucleotide sequence ID" value="NZ_JBHTJP010000035.1"/>
</dbReference>
<dbReference type="Gene3D" id="1.10.340.30">
    <property type="entry name" value="Hypothetical protein, domain 2"/>
    <property type="match status" value="1"/>
</dbReference>
<evidence type="ECO:0000256" key="8">
    <source>
        <dbReference type="ARBA" id="ARBA00022763"/>
    </source>
</evidence>
<dbReference type="InterPro" id="IPR003651">
    <property type="entry name" value="Endonuclease3_FeS-loop_motif"/>
</dbReference>
<dbReference type="Pfam" id="PF00730">
    <property type="entry name" value="HhH-GPD"/>
    <property type="match status" value="1"/>
</dbReference>
<evidence type="ECO:0000256" key="1">
    <source>
        <dbReference type="ARBA" id="ARBA00000843"/>
    </source>
</evidence>
<evidence type="ECO:0000256" key="2">
    <source>
        <dbReference type="ARBA" id="ARBA00002933"/>
    </source>
</evidence>
<name>A0ABW3II76_9FLAO</name>
<comment type="caution">
    <text evidence="16">The sequence shown here is derived from an EMBL/GenBank/DDBJ whole genome shotgun (WGS) entry which is preliminary data.</text>
</comment>
<evidence type="ECO:0000256" key="14">
    <source>
        <dbReference type="RuleBase" id="RU365096"/>
    </source>
</evidence>
<evidence type="ECO:0000313" key="17">
    <source>
        <dbReference type="Proteomes" id="UP001597100"/>
    </source>
</evidence>
<evidence type="ECO:0000259" key="15">
    <source>
        <dbReference type="SMART" id="SM00478"/>
    </source>
</evidence>
<evidence type="ECO:0000313" key="16">
    <source>
        <dbReference type="EMBL" id="MFD0977485.1"/>
    </source>
</evidence>
<keyword evidence="7" id="KW-0479">Metal-binding</keyword>
<dbReference type="InterPro" id="IPR044298">
    <property type="entry name" value="MIG/MutY"/>
</dbReference>
<dbReference type="InterPro" id="IPR005760">
    <property type="entry name" value="A/G_AdeGlyc_MutY"/>
</dbReference>
<keyword evidence="6" id="KW-0004">4Fe-4S</keyword>
<keyword evidence="13 14" id="KW-0326">Glycosidase</keyword>
<evidence type="ECO:0000256" key="4">
    <source>
        <dbReference type="ARBA" id="ARBA00012045"/>
    </source>
</evidence>
<dbReference type="Gene3D" id="1.10.1670.10">
    <property type="entry name" value="Helix-hairpin-Helix base-excision DNA repair enzymes (C-terminal)"/>
    <property type="match status" value="1"/>
</dbReference>